<evidence type="ECO:0000256" key="1">
    <source>
        <dbReference type="SAM" id="SignalP"/>
    </source>
</evidence>
<reference evidence="2" key="1">
    <citation type="submission" date="2021-02" db="EMBL/GenBank/DDBJ databases">
        <authorList>
            <person name="Nowell W R."/>
        </authorList>
    </citation>
    <scope>NUCLEOTIDE SEQUENCE</scope>
</reference>
<evidence type="ECO:0000313" key="2">
    <source>
        <dbReference type="EMBL" id="CAF0815952.1"/>
    </source>
</evidence>
<dbReference type="Proteomes" id="UP000663852">
    <property type="component" value="Unassembled WGS sequence"/>
</dbReference>
<feature type="signal peptide" evidence="1">
    <location>
        <begin position="1"/>
        <end position="26"/>
    </location>
</feature>
<proteinExistence type="predicted"/>
<name>A0A813TYI9_ADIRI</name>
<protein>
    <submittedName>
        <fullName evidence="2">Uncharacterized protein</fullName>
    </submittedName>
</protein>
<sequence>MRVLRCTIHLCLFALFFCFAIDDTVGERQKTYSLNDYSRKEKPNKSELYSLMTHTISSTSGSTNRPRLCRSEHQPNMLEYIDTTLNDAFSSRLKLQMNATTNNTNTIMPNASDQFGNTIVDQYLLYILCQKLNPNYMDGRTEQLYHSLHQFFISNGKISKSFFEYSPPTIARSTYSSLFNNYTSFIWNEFDVDILLELACFVLKYRLRDIFIIITNNKCSSNSIRQKILGYFVEIIAIYYLSTHHREFFISSRSTDMLFPYPSAALSSENPHTGQDTSIFSKFLRKLFDNEVGEQKNWLH</sequence>
<feature type="chain" id="PRO_5032664172" evidence="1">
    <location>
        <begin position="27"/>
        <end position="300"/>
    </location>
</feature>
<gene>
    <name evidence="2" type="ORF">EDS130_LOCUS5599</name>
</gene>
<dbReference type="OrthoDB" id="10022734at2759"/>
<dbReference type="AlphaFoldDB" id="A0A813TYI9"/>
<keyword evidence="1" id="KW-0732">Signal</keyword>
<accession>A0A813TYI9</accession>
<evidence type="ECO:0000313" key="3">
    <source>
        <dbReference type="Proteomes" id="UP000663852"/>
    </source>
</evidence>
<organism evidence="2 3">
    <name type="scientific">Adineta ricciae</name>
    <name type="common">Rotifer</name>
    <dbReference type="NCBI Taxonomy" id="249248"/>
    <lineage>
        <taxon>Eukaryota</taxon>
        <taxon>Metazoa</taxon>
        <taxon>Spiralia</taxon>
        <taxon>Gnathifera</taxon>
        <taxon>Rotifera</taxon>
        <taxon>Eurotatoria</taxon>
        <taxon>Bdelloidea</taxon>
        <taxon>Adinetida</taxon>
        <taxon>Adinetidae</taxon>
        <taxon>Adineta</taxon>
    </lineage>
</organism>
<dbReference type="EMBL" id="CAJNOJ010000015">
    <property type="protein sequence ID" value="CAF0815952.1"/>
    <property type="molecule type" value="Genomic_DNA"/>
</dbReference>
<comment type="caution">
    <text evidence="2">The sequence shown here is derived from an EMBL/GenBank/DDBJ whole genome shotgun (WGS) entry which is preliminary data.</text>
</comment>